<dbReference type="GO" id="GO:0016757">
    <property type="term" value="F:glycosyltransferase activity"/>
    <property type="evidence" value="ECO:0007669"/>
    <property type="project" value="UniProtKB-KW"/>
</dbReference>
<dbReference type="RefSeq" id="WP_179267672.1">
    <property type="nucleotide sequence ID" value="NZ_CP058579.1"/>
</dbReference>
<evidence type="ECO:0000256" key="2">
    <source>
        <dbReference type="ARBA" id="ARBA00022679"/>
    </source>
</evidence>
<dbReference type="PANTHER" id="PTHR13778">
    <property type="entry name" value="GLYCOSYLTRANSFERASE 8 DOMAIN-CONTAINING PROTEIN"/>
    <property type="match status" value="1"/>
</dbReference>
<dbReference type="GO" id="GO:0046872">
    <property type="term" value="F:metal ion binding"/>
    <property type="evidence" value="ECO:0007669"/>
    <property type="project" value="UniProtKB-KW"/>
</dbReference>
<dbReference type="InterPro" id="IPR050748">
    <property type="entry name" value="Glycosyltrans_8_dom-fam"/>
</dbReference>
<keyword evidence="1" id="KW-0328">Glycosyltransferase</keyword>
<keyword evidence="2 4" id="KW-0808">Transferase</keyword>
<reference evidence="4 5" key="1">
    <citation type="submission" date="2020-06" db="EMBL/GenBank/DDBJ databases">
        <title>NJ-3-1, isolated from saline soil.</title>
        <authorList>
            <person name="Cui H.L."/>
            <person name="Shi X."/>
        </authorList>
    </citation>
    <scope>NUCLEOTIDE SEQUENCE [LARGE SCALE GENOMIC DNA]</scope>
    <source>
        <strain evidence="4 5">NJ-3-1</strain>
    </source>
</reference>
<keyword evidence="5" id="KW-1185">Reference proteome</keyword>
<name>A0A7D5L9A5_9EURY</name>
<dbReference type="CDD" id="cd04194">
    <property type="entry name" value="GT8_A4GalT_like"/>
    <property type="match status" value="1"/>
</dbReference>
<evidence type="ECO:0000256" key="3">
    <source>
        <dbReference type="ARBA" id="ARBA00022723"/>
    </source>
</evidence>
<dbReference type="EMBL" id="CP058579">
    <property type="protein sequence ID" value="QLG61088.1"/>
    <property type="molecule type" value="Genomic_DNA"/>
</dbReference>
<dbReference type="Proteomes" id="UP000509626">
    <property type="component" value="Chromosome"/>
</dbReference>
<sequence>MTDYIAYIVGGDSWTPCYVSIYSLLSNNPNRRFKIFILSEENKSVKFFNNIDFLNDVHGDFEVEYIWIDETQYDDFPRADNGQNHLTNGVYFKLSIDDFLPIDGNVLYLDADTIVDGPLDDLLDRDMSDCIIAASPDRLNRILGLDIPNTKRYFNAGVCYINLNNWSDMNIGEKAIKYIFEKNPDLNDQTAMNVTLHQLDMVDIISPEYNAHGHWAKEFQKYDENPIIIHYTGRNKPWHYWTKRPYKKTWVSYCSETPLDNYYPQDKDLKSYLQSKQHLIERTVSNLLEPYPVAKRSISNAYDALVKQ</sequence>
<dbReference type="AlphaFoldDB" id="A0A7D5L9A5"/>
<dbReference type="OrthoDB" id="351212at2157"/>
<protein>
    <submittedName>
        <fullName evidence="4">Glycosyltransferase family 8 protein</fullName>
    </submittedName>
</protein>
<dbReference type="PANTHER" id="PTHR13778:SF47">
    <property type="entry name" value="LIPOPOLYSACCHARIDE 1,3-GALACTOSYLTRANSFERASE"/>
    <property type="match status" value="1"/>
</dbReference>
<dbReference type="InterPro" id="IPR002495">
    <property type="entry name" value="Glyco_trans_8"/>
</dbReference>
<evidence type="ECO:0000313" key="5">
    <source>
        <dbReference type="Proteomes" id="UP000509626"/>
    </source>
</evidence>
<keyword evidence="3" id="KW-0479">Metal-binding</keyword>
<accession>A0A7D5L9A5</accession>
<evidence type="ECO:0000256" key="1">
    <source>
        <dbReference type="ARBA" id="ARBA00022676"/>
    </source>
</evidence>
<evidence type="ECO:0000313" key="4">
    <source>
        <dbReference type="EMBL" id="QLG61088.1"/>
    </source>
</evidence>
<dbReference type="KEGG" id="halu:HUG12_04795"/>
<dbReference type="SUPFAM" id="SSF53448">
    <property type="entry name" value="Nucleotide-diphospho-sugar transferases"/>
    <property type="match status" value="1"/>
</dbReference>
<dbReference type="Gene3D" id="3.90.550.10">
    <property type="entry name" value="Spore Coat Polysaccharide Biosynthesis Protein SpsA, Chain A"/>
    <property type="match status" value="1"/>
</dbReference>
<organism evidence="4 5">
    <name type="scientific">Halorarum salinum</name>
    <dbReference type="NCBI Taxonomy" id="2743089"/>
    <lineage>
        <taxon>Archaea</taxon>
        <taxon>Methanobacteriati</taxon>
        <taxon>Methanobacteriota</taxon>
        <taxon>Stenosarchaea group</taxon>
        <taxon>Halobacteria</taxon>
        <taxon>Halobacteriales</taxon>
        <taxon>Haloferacaceae</taxon>
        <taxon>Halorarum</taxon>
    </lineage>
</organism>
<gene>
    <name evidence="4" type="ORF">HUG12_04795</name>
</gene>
<dbReference type="InterPro" id="IPR029044">
    <property type="entry name" value="Nucleotide-diphossugar_trans"/>
</dbReference>
<dbReference type="GeneID" id="56036752"/>
<dbReference type="Pfam" id="PF01501">
    <property type="entry name" value="Glyco_transf_8"/>
    <property type="match status" value="1"/>
</dbReference>
<proteinExistence type="predicted"/>